<evidence type="ECO:0000313" key="3">
    <source>
        <dbReference type="Proteomes" id="UP000830671"/>
    </source>
</evidence>
<accession>A0A9Q8T4L7</accession>
<protein>
    <submittedName>
        <fullName evidence="2">Uncharacterized protein</fullName>
    </submittedName>
</protein>
<keyword evidence="3" id="KW-1185">Reference proteome</keyword>
<name>A0A9Q8T4L7_9PEZI</name>
<dbReference type="EMBL" id="CP019480">
    <property type="protein sequence ID" value="UQC89134.1"/>
    <property type="molecule type" value="Genomic_DNA"/>
</dbReference>
<proteinExistence type="predicted"/>
<gene>
    <name evidence="2" type="ORF">CLUP02_14662</name>
</gene>
<dbReference type="AlphaFoldDB" id="A0A9Q8T4L7"/>
<feature type="compositionally biased region" description="Pro residues" evidence="1">
    <location>
        <begin position="153"/>
        <end position="168"/>
    </location>
</feature>
<organism evidence="2 3">
    <name type="scientific">Colletotrichum lupini</name>
    <dbReference type="NCBI Taxonomy" id="145971"/>
    <lineage>
        <taxon>Eukaryota</taxon>
        <taxon>Fungi</taxon>
        <taxon>Dikarya</taxon>
        <taxon>Ascomycota</taxon>
        <taxon>Pezizomycotina</taxon>
        <taxon>Sordariomycetes</taxon>
        <taxon>Hypocreomycetidae</taxon>
        <taxon>Glomerellales</taxon>
        <taxon>Glomerellaceae</taxon>
        <taxon>Colletotrichum</taxon>
        <taxon>Colletotrichum acutatum species complex</taxon>
    </lineage>
</organism>
<sequence length="258" mass="28437">MASHWPGSAGLAGFLNITVTNALARMSRHLHPIESLDSRVETSVDDALPYRRNNWPVERTTPPRREAQGLDSLLFQSDSCPLSQLGFIGFRYKATAEALPKSQPACFSPLRKVVVLYQKSTPANTSKAIEPMAWYNSEGLKIWRAKYSEPWVPGPPNHEPPNHDPPGAPGFRIGSASTSQSERNPARPCQARAEGALPHQALRIKVRRTPVTRSPLPEELKFRPTSPSLGTLNLSIVKRGCGHVTKKEAKAKNKGELK</sequence>
<feature type="region of interest" description="Disordered" evidence="1">
    <location>
        <begin position="153"/>
        <end position="196"/>
    </location>
</feature>
<dbReference type="KEGG" id="clup:CLUP02_14662"/>
<dbReference type="RefSeq" id="XP_049150735.1">
    <property type="nucleotide sequence ID" value="XM_049293589.1"/>
</dbReference>
<dbReference type="Proteomes" id="UP000830671">
    <property type="component" value="Chromosome 8"/>
</dbReference>
<evidence type="ECO:0000313" key="2">
    <source>
        <dbReference type="EMBL" id="UQC89134.1"/>
    </source>
</evidence>
<dbReference type="GeneID" id="73348599"/>
<reference evidence="2" key="1">
    <citation type="journal article" date="2021" name="Mol. Plant Microbe Interact.">
        <title>Complete Genome Sequence of the Plant-Pathogenic Fungus Colletotrichum lupini.</title>
        <authorList>
            <person name="Baroncelli R."/>
            <person name="Pensec F."/>
            <person name="Da Lio D."/>
            <person name="Boufleur T."/>
            <person name="Vicente I."/>
            <person name="Sarrocco S."/>
            <person name="Picot A."/>
            <person name="Baraldi E."/>
            <person name="Sukno S."/>
            <person name="Thon M."/>
            <person name="Le Floch G."/>
        </authorList>
    </citation>
    <scope>NUCLEOTIDE SEQUENCE</scope>
    <source>
        <strain evidence="2">IMI 504893</strain>
    </source>
</reference>
<evidence type="ECO:0000256" key="1">
    <source>
        <dbReference type="SAM" id="MobiDB-lite"/>
    </source>
</evidence>